<dbReference type="GO" id="GO:0005737">
    <property type="term" value="C:cytoplasm"/>
    <property type="evidence" value="ECO:0007669"/>
    <property type="project" value="UniProtKB-SubCell"/>
</dbReference>
<dbReference type="NCBIfam" id="NF003589">
    <property type="entry name" value="PRK05254.1-2"/>
    <property type="match status" value="1"/>
</dbReference>
<evidence type="ECO:0000256" key="5">
    <source>
        <dbReference type="ARBA" id="ARBA00018429"/>
    </source>
</evidence>
<dbReference type="EMBL" id="BLYL01000011">
    <property type="protein sequence ID" value="GFO94832.1"/>
    <property type="molecule type" value="Genomic_DNA"/>
</dbReference>
<evidence type="ECO:0000313" key="12">
    <source>
        <dbReference type="Proteomes" id="UP000660047"/>
    </source>
</evidence>
<dbReference type="PANTHER" id="PTHR11264:SF0">
    <property type="entry name" value="URACIL-DNA GLYCOSYLASE"/>
    <property type="match status" value="1"/>
</dbReference>
<organism evidence="11 12">
    <name type="scientific">Coprococcus eutactus</name>
    <dbReference type="NCBI Taxonomy" id="33043"/>
    <lineage>
        <taxon>Bacteria</taxon>
        <taxon>Bacillati</taxon>
        <taxon>Bacillota</taxon>
        <taxon>Clostridia</taxon>
        <taxon>Lachnospirales</taxon>
        <taxon>Lachnospiraceae</taxon>
        <taxon>Coprococcus</taxon>
    </lineage>
</organism>
<dbReference type="InterPro" id="IPR005122">
    <property type="entry name" value="Uracil-DNA_glycosylase-like"/>
</dbReference>
<dbReference type="AlphaFoldDB" id="A0AAI9NYQ5"/>
<dbReference type="Proteomes" id="UP000660047">
    <property type="component" value="Unassembled WGS sequence"/>
</dbReference>
<proteinExistence type="inferred from homology"/>
<comment type="similarity">
    <text evidence="3 9">Belongs to the uracil-DNA glycosylase (UDG) superfamily. UNG family.</text>
</comment>
<dbReference type="GO" id="GO:0097510">
    <property type="term" value="P:base-excision repair, AP site formation via deaminated base removal"/>
    <property type="evidence" value="ECO:0007669"/>
    <property type="project" value="TreeGrafter"/>
</dbReference>
<dbReference type="InterPro" id="IPR002043">
    <property type="entry name" value="UDG_fam1"/>
</dbReference>
<comment type="caution">
    <text evidence="11">The sequence shown here is derived from an EMBL/GenBank/DDBJ whole genome shotgun (WGS) entry which is preliminary data.</text>
</comment>
<feature type="active site" description="Proton acceptor" evidence="9">
    <location>
        <position position="64"/>
    </location>
</feature>
<keyword evidence="6 9" id="KW-0227">DNA damage</keyword>
<dbReference type="CDD" id="cd10027">
    <property type="entry name" value="UDG-F1-like"/>
    <property type="match status" value="1"/>
</dbReference>
<dbReference type="GO" id="GO:0004844">
    <property type="term" value="F:uracil DNA N-glycosylase activity"/>
    <property type="evidence" value="ECO:0007669"/>
    <property type="project" value="UniProtKB-UniRule"/>
</dbReference>
<dbReference type="SMART" id="SM00987">
    <property type="entry name" value="UreE_C"/>
    <property type="match status" value="1"/>
</dbReference>
<dbReference type="HAMAP" id="MF_00148">
    <property type="entry name" value="UDG"/>
    <property type="match status" value="1"/>
</dbReference>
<dbReference type="Pfam" id="PF03167">
    <property type="entry name" value="UDG"/>
    <property type="match status" value="1"/>
</dbReference>
<dbReference type="NCBIfam" id="NF003592">
    <property type="entry name" value="PRK05254.1-5"/>
    <property type="match status" value="1"/>
</dbReference>
<dbReference type="SUPFAM" id="SSF52141">
    <property type="entry name" value="Uracil-DNA glycosylase-like"/>
    <property type="match status" value="1"/>
</dbReference>
<dbReference type="RefSeq" id="WP_015533416.1">
    <property type="nucleotide sequence ID" value="NZ_BLYL01000011.1"/>
</dbReference>
<accession>A0AAI9NYQ5</accession>
<dbReference type="FunFam" id="3.40.470.10:FF:000001">
    <property type="entry name" value="Uracil-DNA glycosylase"/>
    <property type="match status" value="1"/>
</dbReference>
<evidence type="ECO:0000256" key="1">
    <source>
        <dbReference type="ARBA" id="ARBA00001400"/>
    </source>
</evidence>
<protein>
    <recommendedName>
        <fullName evidence="5 9">Uracil-DNA glycosylase</fullName>
        <shortName evidence="9">UDG</shortName>
        <ecNumber evidence="4 9">3.2.2.27</ecNumber>
    </recommendedName>
</protein>
<dbReference type="PANTHER" id="PTHR11264">
    <property type="entry name" value="URACIL-DNA GLYCOSYLASE"/>
    <property type="match status" value="1"/>
</dbReference>
<evidence type="ECO:0000256" key="8">
    <source>
        <dbReference type="ARBA" id="ARBA00023204"/>
    </source>
</evidence>
<reference evidence="11" key="1">
    <citation type="submission" date="2020-06" db="EMBL/GenBank/DDBJ databases">
        <title>Characterization of fructooligosaccharide metabolism and fructooligosaccharide-degrading enzymes in human commensal butyrate producers.</title>
        <authorList>
            <person name="Tanno H."/>
            <person name="Fujii T."/>
            <person name="Hirano K."/>
            <person name="Maeno S."/>
            <person name="Tonozuka T."/>
            <person name="Sakamoto M."/>
            <person name="Ohkuma M."/>
            <person name="Tochio T."/>
            <person name="Endo A."/>
        </authorList>
    </citation>
    <scope>NUCLEOTIDE SEQUENCE</scope>
    <source>
        <strain evidence="11">JCM 31265</strain>
    </source>
</reference>
<feature type="domain" description="Uracil-DNA glycosylase-like" evidence="10">
    <location>
        <begin position="49"/>
        <end position="209"/>
    </location>
</feature>
<evidence type="ECO:0000256" key="7">
    <source>
        <dbReference type="ARBA" id="ARBA00022801"/>
    </source>
</evidence>
<comment type="subcellular location">
    <subcellularLocation>
        <location evidence="9">Cytoplasm</location>
    </subcellularLocation>
</comment>
<gene>
    <name evidence="9 11" type="primary">ung</name>
    <name evidence="11" type="ORF">COEU31_18780</name>
</gene>
<evidence type="ECO:0000256" key="4">
    <source>
        <dbReference type="ARBA" id="ARBA00012030"/>
    </source>
</evidence>
<name>A0AAI9NYQ5_9FIRM</name>
<dbReference type="Gene3D" id="3.40.470.10">
    <property type="entry name" value="Uracil-DNA glycosylase-like domain"/>
    <property type="match status" value="1"/>
</dbReference>
<comment type="catalytic activity">
    <reaction evidence="1 9">
        <text>Hydrolyzes single-stranded DNA or mismatched double-stranded DNA and polynucleotides, releasing free uracil.</text>
        <dbReference type="EC" id="3.2.2.27"/>
    </reaction>
</comment>
<evidence type="ECO:0000256" key="6">
    <source>
        <dbReference type="ARBA" id="ARBA00022763"/>
    </source>
</evidence>
<dbReference type="EC" id="3.2.2.27" evidence="4 9"/>
<sequence length="224" mass="25255">MPAITNDWAEYLKPEYKKPYYKKLFDFVGQAYATETVYPPADDIFNAFHTTPLSHVKCVIIGQDPYHEPGQAHGLSFSVKPGVTIPPSLVNIYQELHDDLGCKIPNNGYLEKWADQGVLMLNAVLTVQAHRAGSHQGKGWEHFTDAAIRILNEQDRPIVFILWGAYAQKKAAFLNNPHHLILKSAHPSPLSVYRGFWGSKPFSKTNDFLVANGVEPIDWQIEDI</sequence>
<keyword evidence="9" id="KW-0963">Cytoplasm</keyword>
<evidence type="ECO:0000259" key="10">
    <source>
        <dbReference type="SMART" id="SM00986"/>
    </source>
</evidence>
<evidence type="ECO:0000256" key="3">
    <source>
        <dbReference type="ARBA" id="ARBA00008184"/>
    </source>
</evidence>
<dbReference type="NCBIfam" id="NF003588">
    <property type="entry name" value="PRK05254.1-1"/>
    <property type="match status" value="1"/>
</dbReference>
<evidence type="ECO:0000256" key="2">
    <source>
        <dbReference type="ARBA" id="ARBA00002631"/>
    </source>
</evidence>
<keyword evidence="8 9" id="KW-0234">DNA repair</keyword>
<dbReference type="InterPro" id="IPR036895">
    <property type="entry name" value="Uracil-DNA_glycosylase-like_sf"/>
</dbReference>
<keyword evidence="7 9" id="KW-0378">Hydrolase</keyword>
<dbReference type="NCBIfam" id="NF003591">
    <property type="entry name" value="PRK05254.1-4"/>
    <property type="match status" value="1"/>
</dbReference>
<evidence type="ECO:0000256" key="9">
    <source>
        <dbReference type="HAMAP-Rule" id="MF_00148"/>
    </source>
</evidence>
<dbReference type="SMART" id="SM00986">
    <property type="entry name" value="UDG"/>
    <property type="match status" value="1"/>
</dbReference>
<evidence type="ECO:0000313" key="11">
    <source>
        <dbReference type="EMBL" id="GFO94832.1"/>
    </source>
</evidence>
<comment type="function">
    <text evidence="2 9">Excises uracil residues from the DNA which can arise as a result of misincorporation of dUMP residues by DNA polymerase or due to deamination of cytosine.</text>
</comment>
<dbReference type="NCBIfam" id="TIGR00628">
    <property type="entry name" value="ung"/>
    <property type="match status" value="1"/>
</dbReference>